<gene>
    <name evidence="2" type="ORF">IIA_04064</name>
</gene>
<proteinExistence type="predicted"/>
<dbReference type="InterPro" id="IPR032599">
    <property type="entry name" value="YcdB/YcdC_rep_domain"/>
</dbReference>
<name>A0A9W5K683_BACC8</name>
<dbReference type="Pfam" id="PF16244">
    <property type="entry name" value="DUF4901"/>
    <property type="match status" value="1"/>
</dbReference>
<accession>A0A9W5K683</accession>
<evidence type="ECO:0000313" key="2">
    <source>
        <dbReference type="EMBL" id="EJR20169.1"/>
    </source>
</evidence>
<organism evidence="2 3">
    <name type="scientific">Bacillus cereus (strain VD014)</name>
    <dbReference type="NCBI Taxonomy" id="1053223"/>
    <lineage>
        <taxon>Bacteria</taxon>
        <taxon>Bacillati</taxon>
        <taxon>Bacillota</taxon>
        <taxon>Bacilli</taxon>
        <taxon>Bacillales</taxon>
        <taxon>Bacillaceae</taxon>
        <taxon>Bacillus</taxon>
        <taxon>Bacillus cereus group</taxon>
    </lineage>
</organism>
<sequence>MRLVFVDLTYSSWEYENGEEVKGYHLVYEPEPSHAFIDASTGKDLYGPEHYKLPSTVLVDKPLKSSQKKDVFDLFDWDKGKFVKIDEKVDEDEVRIKFVLKEELQKEIEEKDSYSMDEFYKKHFPMLKHDEFVVITLDKETNQLLSFFMWKDEKKRKTILSREQCLSKALQFLEHIIPDATKYVQLWDNYEEEEGIERFSFSIYVNDIHVERKYIMININAENGAVMHYSGECGNFIKELLTYETTPKVTKEKALEIYREAIRVKLEWFVDHDAEETKYKLLYKQTTDEKHKEPFDCSREIRYIDAKTGRKIWSK</sequence>
<reference evidence="2" key="1">
    <citation type="submission" date="2012-04" db="EMBL/GenBank/DDBJ databases">
        <title>The Genome Sequence of Bacillus cereus VD014.</title>
        <authorList>
            <consortium name="The Broad Institute Genome Sequencing Platform"/>
            <consortium name="The Broad Institute Genome Sequencing Center for Infectious Disease"/>
            <person name="Feldgarden M."/>
            <person name="Van der Auwera G.A."/>
            <person name="Mahillon J."/>
            <person name="Duprez V."/>
            <person name="Timmery S."/>
            <person name="Mattelet C."/>
            <person name="Dierick K."/>
            <person name="Sun M."/>
            <person name="Yu Z."/>
            <person name="Zhu L."/>
            <person name="Hu X."/>
            <person name="Shank E.B."/>
            <person name="Swiecicka I."/>
            <person name="Hansen B.M."/>
            <person name="Andrup L."/>
            <person name="Young S.K."/>
            <person name="Zeng Q."/>
            <person name="Gargeya S."/>
            <person name="Fitzgerald M."/>
            <person name="Haas B."/>
            <person name="Abouelleil A."/>
            <person name="Alvarado L."/>
            <person name="Arachchi H.M."/>
            <person name="Berlin A."/>
            <person name="Chapman S.B."/>
            <person name="Goldberg J."/>
            <person name="Griggs A."/>
            <person name="Gujja S."/>
            <person name="Hansen M."/>
            <person name="Howarth C."/>
            <person name="Imamovic A."/>
            <person name="Larimer J."/>
            <person name="McCowen C."/>
            <person name="Montmayeur A."/>
            <person name="Murphy C."/>
            <person name="Neiman D."/>
            <person name="Pearson M."/>
            <person name="Priest M."/>
            <person name="Roberts A."/>
            <person name="Saif S."/>
            <person name="Shea T."/>
            <person name="Sisk P."/>
            <person name="Sykes S."/>
            <person name="Wortman J."/>
            <person name="Nusbaum C."/>
            <person name="Birren B."/>
        </authorList>
    </citation>
    <scope>NUCLEOTIDE SEQUENCE</scope>
    <source>
        <strain evidence="2">VD014</strain>
    </source>
</reference>
<dbReference type="EMBL" id="AHER01000038">
    <property type="protein sequence ID" value="EJR20169.1"/>
    <property type="molecule type" value="Genomic_DNA"/>
</dbReference>
<dbReference type="Proteomes" id="UP000006607">
    <property type="component" value="Unassembled WGS sequence"/>
</dbReference>
<dbReference type="AlphaFoldDB" id="A0A9W5K683"/>
<feature type="domain" description="YcdB/YcdC repeated" evidence="1">
    <location>
        <begin position="128"/>
        <end position="232"/>
    </location>
</feature>
<protein>
    <recommendedName>
        <fullName evidence="1">YcdB/YcdC repeated domain-containing protein</fullName>
    </recommendedName>
</protein>
<evidence type="ECO:0000313" key="3">
    <source>
        <dbReference type="Proteomes" id="UP000006607"/>
    </source>
</evidence>
<comment type="caution">
    <text evidence="2">The sequence shown here is derived from an EMBL/GenBank/DDBJ whole genome shotgun (WGS) entry which is preliminary data.</text>
</comment>
<evidence type="ECO:0000259" key="1">
    <source>
        <dbReference type="Pfam" id="PF16244"/>
    </source>
</evidence>